<evidence type="ECO:0000259" key="12">
    <source>
        <dbReference type="PROSITE" id="PS50111"/>
    </source>
</evidence>
<dbReference type="RefSeq" id="WP_386367624.1">
    <property type="nucleotide sequence ID" value="NZ_JBHRXZ010000033.1"/>
</dbReference>
<comment type="similarity">
    <text evidence="8">Belongs to the methyl-accepting chemotaxis (MCP) protein family.</text>
</comment>
<evidence type="ECO:0000313" key="15">
    <source>
        <dbReference type="EMBL" id="MFC3609725.1"/>
    </source>
</evidence>
<keyword evidence="3" id="KW-1003">Cell membrane</keyword>
<dbReference type="PANTHER" id="PTHR32089:SF74">
    <property type="entry name" value="METHYL-ACCEPTING CHEMOTAXIS PROTEIN AER"/>
    <property type="match status" value="1"/>
</dbReference>
<dbReference type="NCBIfam" id="TIGR00229">
    <property type="entry name" value="sensory_box"/>
    <property type="match status" value="1"/>
</dbReference>
<dbReference type="InterPro" id="IPR004090">
    <property type="entry name" value="Chemotax_Me-accpt_rcpt"/>
</dbReference>
<dbReference type="Gene3D" id="3.30.450.20">
    <property type="entry name" value="PAS domain"/>
    <property type="match status" value="1"/>
</dbReference>
<evidence type="ECO:0000256" key="5">
    <source>
        <dbReference type="ARBA" id="ARBA00022989"/>
    </source>
</evidence>
<evidence type="ECO:0000256" key="1">
    <source>
        <dbReference type="ARBA" id="ARBA00004429"/>
    </source>
</evidence>
<dbReference type="PROSITE" id="PS50192">
    <property type="entry name" value="T_SNARE"/>
    <property type="match status" value="1"/>
</dbReference>
<comment type="subcellular location">
    <subcellularLocation>
        <location evidence="1">Cell inner membrane</location>
        <topology evidence="1">Multi-pass membrane protein</topology>
    </subcellularLocation>
</comment>
<dbReference type="PRINTS" id="PR00260">
    <property type="entry name" value="CHEMTRNSDUCR"/>
</dbReference>
<keyword evidence="3" id="KW-0997">Cell inner membrane</keyword>
<dbReference type="Pfam" id="PF00015">
    <property type="entry name" value="MCPsignal"/>
    <property type="match status" value="1"/>
</dbReference>
<dbReference type="SUPFAM" id="SSF58104">
    <property type="entry name" value="Methyl-accepting chemotaxis protein (MCP) signaling domain"/>
    <property type="match status" value="1"/>
</dbReference>
<dbReference type="Gene3D" id="1.10.287.950">
    <property type="entry name" value="Methyl-accepting chemotaxis protein"/>
    <property type="match status" value="1"/>
</dbReference>
<sequence>MRNNGPVTNVERTFPAEQRLISATDTHGNILYCNDEFERISGYSRDELLGSPHNLVRHPDMPEAVFALMWRYLKAGKSWMGIVKNRTKNGDHYWVNAYVTPIMENGRVSGYESVRVKPSAEQVARAEALYARIRAGKRPIPLQKRLADLGRRASVPLAAALLALGSAVLLPTALAMPLTVALFLLVGWVGCAREKAHVEGVLTGSPQVYADPLSALTYTDKQGPVALLEMMAISEQARLRTALTRLNDMSSQVAEAAADSSSLSRDTEQALQHQRAETDMTAAAVTEMAASISEVAGHVQVTASEAQTAAQLAQRCSSVSETSRLAIRGLARRVSEISAAVDHLAGETQQIMSVADIIKSIADQTNLLALNAAIEAARAGEHGRGFAVVADEVRALASKTRASTEQIQGIIESLKQGADGAVSIAKTGLQEADRGVQQVTETQQALQGISEAVERISSMSLQMAAASEQQSHVAEDIARQVNNVAATVERTTTNANTAAERGQQLQGISVDLRALVERFNR</sequence>
<evidence type="ECO:0000313" key="16">
    <source>
        <dbReference type="Proteomes" id="UP001595630"/>
    </source>
</evidence>
<evidence type="ECO:0000259" key="14">
    <source>
        <dbReference type="PROSITE" id="PS50192"/>
    </source>
</evidence>
<dbReference type="CDD" id="cd11386">
    <property type="entry name" value="MCP_signal"/>
    <property type="match status" value="1"/>
</dbReference>
<dbReference type="SMART" id="SM00091">
    <property type="entry name" value="PAS"/>
    <property type="match status" value="1"/>
</dbReference>
<evidence type="ECO:0000256" key="2">
    <source>
        <dbReference type="ARBA" id="ARBA00022500"/>
    </source>
</evidence>
<feature type="compositionally biased region" description="Polar residues" evidence="10">
    <location>
        <begin position="256"/>
        <end position="272"/>
    </location>
</feature>
<feature type="domain" description="T-SNARE coiled-coil homology" evidence="14">
    <location>
        <begin position="436"/>
        <end position="498"/>
    </location>
</feature>
<reference evidence="16" key="1">
    <citation type="journal article" date="2019" name="Int. J. Syst. Evol. Microbiol.">
        <title>The Global Catalogue of Microorganisms (GCM) 10K type strain sequencing project: providing services to taxonomists for standard genome sequencing and annotation.</title>
        <authorList>
            <consortium name="The Broad Institute Genomics Platform"/>
            <consortium name="The Broad Institute Genome Sequencing Center for Infectious Disease"/>
            <person name="Wu L."/>
            <person name="Ma J."/>
        </authorList>
    </citation>
    <scope>NUCLEOTIDE SEQUENCE [LARGE SCALE GENOMIC DNA]</scope>
    <source>
        <strain evidence="16">KCTC 42447</strain>
    </source>
</reference>
<dbReference type="Pfam" id="PF08447">
    <property type="entry name" value="PAS_3"/>
    <property type="match status" value="1"/>
</dbReference>
<dbReference type="EMBL" id="JBHRXZ010000033">
    <property type="protein sequence ID" value="MFC3609725.1"/>
    <property type="molecule type" value="Genomic_DNA"/>
</dbReference>
<accession>A0ABV7T985</accession>
<evidence type="ECO:0000256" key="8">
    <source>
        <dbReference type="ARBA" id="ARBA00029447"/>
    </source>
</evidence>
<evidence type="ECO:0000256" key="4">
    <source>
        <dbReference type="ARBA" id="ARBA00022692"/>
    </source>
</evidence>
<dbReference type="SUPFAM" id="SSF55785">
    <property type="entry name" value="PYP-like sensor domain (PAS domain)"/>
    <property type="match status" value="1"/>
</dbReference>
<evidence type="ECO:0000256" key="6">
    <source>
        <dbReference type="ARBA" id="ARBA00023136"/>
    </source>
</evidence>
<keyword evidence="16" id="KW-1185">Reference proteome</keyword>
<feature type="region of interest" description="Disordered" evidence="10">
    <location>
        <begin position="256"/>
        <end position="277"/>
    </location>
</feature>
<dbReference type="InterPro" id="IPR000014">
    <property type="entry name" value="PAS"/>
</dbReference>
<keyword evidence="5 11" id="KW-1133">Transmembrane helix</keyword>
<proteinExistence type="inferred from homology"/>
<dbReference type="PROSITE" id="PS50111">
    <property type="entry name" value="CHEMOTAXIS_TRANSDUC_2"/>
    <property type="match status" value="1"/>
</dbReference>
<dbReference type="InterPro" id="IPR013655">
    <property type="entry name" value="PAS_fold_3"/>
</dbReference>
<dbReference type="SMART" id="SM00283">
    <property type="entry name" value="MA"/>
    <property type="match status" value="1"/>
</dbReference>
<evidence type="ECO:0000256" key="7">
    <source>
        <dbReference type="ARBA" id="ARBA00023224"/>
    </source>
</evidence>
<dbReference type="InterPro" id="IPR000727">
    <property type="entry name" value="T_SNARE_dom"/>
</dbReference>
<protein>
    <submittedName>
        <fullName evidence="15">PAS domain-containing methyl-accepting chemotaxis protein</fullName>
    </submittedName>
</protein>
<dbReference type="PROSITE" id="PS50112">
    <property type="entry name" value="PAS"/>
    <property type="match status" value="1"/>
</dbReference>
<evidence type="ECO:0000259" key="13">
    <source>
        <dbReference type="PROSITE" id="PS50112"/>
    </source>
</evidence>
<organism evidence="15 16">
    <name type="scientific">Stutzerimonas tarimensis</name>
    <dbReference type="NCBI Taxonomy" id="1507735"/>
    <lineage>
        <taxon>Bacteria</taxon>
        <taxon>Pseudomonadati</taxon>
        <taxon>Pseudomonadota</taxon>
        <taxon>Gammaproteobacteria</taxon>
        <taxon>Pseudomonadales</taxon>
        <taxon>Pseudomonadaceae</taxon>
        <taxon>Stutzerimonas</taxon>
    </lineage>
</organism>
<evidence type="ECO:0000256" key="3">
    <source>
        <dbReference type="ARBA" id="ARBA00022519"/>
    </source>
</evidence>
<dbReference type="Proteomes" id="UP001595630">
    <property type="component" value="Unassembled WGS sequence"/>
</dbReference>
<dbReference type="PANTHER" id="PTHR32089">
    <property type="entry name" value="METHYL-ACCEPTING CHEMOTAXIS PROTEIN MCPB"/>
    <property type="match status" value="1"/>
</dbReference>
<keyword evidence="6 11" id="KW-0472">Membrane</keyword>
<dbReference type="InterPro" id="IPR035965">
    <property type="entry name" value="PAS-like_dom_sf"/>
</dbReference>
<dbReference type="InterPro" id="IPR004089">
    <property type="entry name" value="MCPsignal_dom"/>
</dbReference>
<dbReference type="CDD" id="cd00130">
    <property type="entry name" value="PAS"/>
    <property type="match status" value="1"/>
</dbReference>
<feature type="domain" description="PAS" evidence="13">
    <location>
        <begin position="21"/>
        <end position="76"/>
    </location>
</feature>
<keyword evidence="7 9" id="KW-0807">Transducer</keyword>
<evidence type="ECO:0000256" key="10">
    <source>
        <dbReference type="SAM" id="MobiDB-lite"/>
    </source>
</evidence>
<feature type="domain" description="Methyl-accepting transducer" evidence="12">
    <location>
        <begin position="249"/>
        <end position="485"/>
    </location>
</feature>
<comment type="caution">
    <text evidence="15">The sequence shown here is derived from an EMBL/GenBank/DDBJ whole genome shotgun (WGS) entry which is preliminary data.</text>
</comment>
<gene>
    <name evidence="15" type="ORF">ACFOMF_18330</name>
</gene>
<keyword evidence="4 11" id="KW-0812">Transmembrane</keyword>
<name>A0ABV7T985_9GAMM</name>
<evidence type="ECO:0000256" key="11">
    <source>
        <dbReference type="SAM" id="Phobius"/>
    </source>
</evidence>
<evidence type="ECO:0000256" key="9">
    <source>
        <dbReference type="PROSITE-ProRule" id="PRU00284"/>
    </source>
</evidence>
<feature type="transmembrane region" description="Helical" evidence="11">
    <location>
        <begin position="155"/>
        <end position="188"/>
    </location>
</feature>
<keyword evidence="2" id="KW-0145">Chemotaxis</keyword>